<dbReference type="Proteomes" id="UP000593892">
    <property type="component" value="Chromosome"/>
</dbReference>
<organism evidence="3 4">
    <name type="scientific">Paludibaculum fermentans</name>
    <dbReference type="NCBI Taxonomy" id="1473598"/>
    <lineage>
        <taxon>Bacteria</taxon>
        <taxon>Pseudomonadati</taxon>
        <taxon>Acidobacteriota</taxon>
        <taxon>Terriglobia</taxon>
        <taxon>Bryobacterales</taxon>
        <taxon>Bryobacteraceae</taxon>
        <taxon>Paludibaculum</taxon>
    </lineage>
</organism>
<name>A0A7S7NVC5_PALFE</name>
<dbReference type="PROSITE" id="PS51257">
    <property type="entry name" value="PROKAR_LIPOPROTEIN"/>
    <property type="match status" value="1"/>
</dbReference>
<accession>A0A7S7NVC5</accession>
<proteinExistence type="predicted"/>
<evidence type="ECO:0000313" key="4">
    <source>
        <dbReference type="Proteomes" id="UP000593892"/>
    </source>
</evidence>
<evidence type="ECO:0000256" key="1">
    <source>
        <dbReference type="SAM" id="MobiDB-lite"/>
    </source>
</evidence>
<keyword evidence="2" id="KW-0732">Signal</keyword>
<protein>
    <recommendedName>
        <fullName evidence="5">Lipoprotein</fullName>
    </recommendedName>
</protein>
<dbReference type="KEGG" id="pfer:IRI77_11255"/>
<feature type="region of interest" description="Disordered" evidence="1">
    <location>
        <begin position="94"/>
        <end position="145"/>
    </location>
</feature>
<feature type="signal peptide" evidence="2">
    <location>
        <begin position="1"/>
        <end position="21"/>
    </location>
</feature>
<evidence type="ECO:0000256" key="2">
    <source>
        <dbReference type="SAM" id="SignalP"/>
    </source>
</evidence>
<sequence>MKHLKLIVPLAVLLLSACSKNIQTDEAVKQGIIKHLSQNSGLQLASMDITVSGVTFKDNTAEASVSFKPKGADPATGMQMRYSLERQGSEWVVKKKADSGHGAALPGMNPGSMPASPHGATTPPAMGEMPANHPPMGSGKMPEKK</sequence>
<reference evidence="3 4" key="1">
    <citation type="submission" date="2020-10" db="EMBL/GenBank/DDBJ databases">
        <title>Complete genome sequence of Paludibaculum fermentans P105T, a facultatively anaerobic acidobacterium capable of dissimilatory Fe(III) reduction.</title>
        <authorList>
            <person name="Dedysh S.N."/>
            <person name="Beletsky A.V."/>
            <person name="Kulichevskaya I.S."/>
            <person name="Mardanov A.V."/>
            <person name="Ravin N.V."/>
        </authorList>
    </citation>
    <scope>NUCLEOTIDE SEQUENCE [LARGE SCALE GENOMIC DNA]</scope>
    <source>
        <strain evidence="3 4">P105</strain>
    </source>
</reference>
<evidence type="ECO:0000313" key="3">
    <source>
        <dbReference type="EMBL" id="QOY90498.1"/>
    </source>
</evidence>
<dbReference type="AlphaFoldDB" id="A0A7S7NVC5"/>
<evidence type="ECO:0008006" key="5">
    <source>
        <dbReference type="Google" id="ProtNLM"/>
    </source>
</evidence>
<dbReference type="EMBL" id="CP063849">
    <property type="protein sequence ID" value="QOY90498.1"/>
    <property type="molecule type" value="Genomic_DNA"/>
</dbReference>
<dbReference type="RefSeq" id="WP_194452161.1">
    <property type="nucleotide sequence ID" value="NZ_CP063849.1"/>
</dbReference>
<gene>
    <name evidence="3" type="ORF">IRI77_11255</name>
</gene>
<feature type="chain" id="PRO_5032663980" description="Lipoprotein" evidence="2">
    <location>
        <begin position="22"/>
        <end position="145"/>
    </location>
</feature>
<keyword evidence="4" id="KW-1185">Reference proteome</keyword>